<protein>
    <submittedName>
        <fullName evidence="3">Uncharacterized protein LOC107418840</fullName>
    </submittedName>
</protein>
<dbReference type="PANTHER" id="PTHR34539:SF15">
    <property type="match status" value="1"/>
</dbReference>
<organism evidence="2 3">
    <name type="scientific">Ziziphus jujuba</name>
    <name type="common">Chinese jujube</name>
    <name type="synonym">Ziziphus sativa</name>
    <dbReference type="NCBI Taxonomy" id="326968"/>
    <lineage>
        <taxon>Eukaryota</taxon>
        <taxon>Viridiplantae</taxon>
        <taxon>Streptophyta</taxon>
        <taxon>Embryophyta</taxon>
        <taxon>Tracheophyta</taxon>
        <taxon>Spermatophyta</taxon>
        <taxon>Magnoliopsida</taxon>
        <taxon>eudicotyledons</taxon>
        <taxon>Gunneridae</taxon>
        <taxon>Pentapetalae</taxon>
        <taxon>rosids</taxon>
        <taxon>fabids</taxon>
        <taxon>Rosales</taxon>
        <taxon>Rhamnaceae</taxon>
        <taxon>Paliureae</taxon>
        <taxon>Ziziphus</taxon>
    </lineage>
</organism>
<sequence length="253" mass="26990">MDSCENKKRAREDSEDSDVDSPESKLIRVDSDGSKVILCESGITRVDSENSDANSQAPSLTEVDSGESADSVLDSPEAKQIHDDLLDILDDPDSVTDRDPAIQGLDSVIKSFAEEIQVPEPEPGSEPVPAGIEMRSESGESQPVLGYLLEASDDELGLPPTTCSGEKAKIEAIDFEKSCSETVGLDGMLGFEDEVPSYDPYVFGVGTETNCNGVNGIDEYVALDGLFDYSDGSFETGGVSEVAWRTTESLSAL</sequence>
<keyword evidence="2" id="KW-1185">Reference proteome</keyword>
<dbReference type="InParanoid" id="A0A6P4A4M5"/>
<name>A0A6P4A4M5_ZIZJJ</name>
<evidence type="ECO:0000313" key="2">
    <source>
        <dbReference type="Proteomes" id="UP001652623"/>
    </source>
</evidence>
<dbReference type="KEGG" id="zju:107418840"/>
<dbReference type="Proteomes" id="UP001652623">
    <property type="component" value="Chromosome 2"/>
</dbReference>
<reference evidence="2" key="1">
    <citation type="submission" date="2025-05" db="UniProtKB">
        <authorList>
            <consortium name="RefSeq"/>
        </authorList>
    </citation>
    <scope>NUCLEOTIDE SEQUENCE [LARGE SCALE GENOMIC DNA]</scope>
</reference>
<feature type="region of interest" description="Disordered" evidence="1">
    <location>
        <begin position="42"/>
        <end position="79"/>
    </location>
</feature>
<dbReference type="AlphaFoldDB" id="A0A6P4A4M5"/>
<dbReference type="PANTHER" id="PTHR34539">
    <property type="entry name" value="T6J4.11 PROTEIN"/>
    <property type="match status" value="1"/>
</dbReference>
<proteinExistence type="predicted"/>
<evidence type="ECO:0000313" key="3">
    <source>
        <dbReference type="RefSeq" id="XP_015883010.1"/>
    </source>
</evidence>
<reference evidence="3" key="2">
    <citation type="submission" date="2025-08" db="UniProtKB">
        <authorList>
            <consortium name="RefSeq"/>
        </authorList>
    </citation>
    <scope>IDENTIFICATION</scope>
    <source>
        <tissue evidence="3">Seedling</tissue>
    </source>
</reference>
<dbReference type="GeneID" id="107418840"/>
<feature type="compositionally biased region" description="Basic and acidic residues" evidence="1">
    <location>
        <begin position="1"/>
        <end position="12"/>
    </location>
</feature>
<feature type="region of interest" description="Disordered" evidence="1">
    <location>
        <begin position="1"/>
        <end position="27"/>
    </location>
</feature>
<accession>A0A6P4A4M5</accession>
<gene>
    <name evidence="3" type="primary">LOC107418840</name>
</gene>
<dbReference type="RefSeq" id="XP_015883010.1">
    <property type="nucleotide sequence ID" value="XM_016027524.4"/>
</dbReference>
<evidence type="ECO:0000256" key="1">
    <source>
        <dbReference type="SAM" id="MobiDB-lite"/>
    </source>
</evidence>